<protein>
    <submittedName>
        <fullName evidence="1">Uncharacterized protein</fullName>
    </submittedName>
</protein>
<reference evidence="1 2" key="1">
    <citation type="submission" date="2020-08" db="EMBL/GenBank/DDBJ databases">
        <title>Genomic Encyclopedia of Type Strains, Phase IV (KMG-V): Genome sequencing to study the core and pangenomes of soil and plant-associated prokaryotes.</title>
        <authorList>
            <person name="Whitman W."/>
        </authorList>
    </citation>
    <scope>NUCLEOTIDE SEQUENCE [LARGE SCALE GENOMIC DNA]</scope>
    <source>
        <strain evidence="1 2">X5P2</strain>
    </source>
</reference>
<evidence type="ECO:0000313" key="2">
    <source>
        <dbReference type="Proteomes" id="UP000535182"/>
    </source>
</evidence>
<evidence type="ECO:0000313" key="1">
    <source>
        <dbReference type="EMBL" id="MBB5331545.1"/>
    </source>
</evidence>
<comment type="caution">
    <text evidence="1">The sequence shown here is derived from an EMBL/GenBank/DDBJ whole genome shotgun (WGS) entry which is preliminary data.</text>
</comment>
<organism evidence="1 2">
    <name type="scientific">Tunturiibacter gelidiferens</name>
    <dbReference type="NCBI Taxonomy" id="3069689"/>
    <lineage>
        <taxon>Bacteria</taxon>
        <taxon>Pseudomonadati</taxon>
        <taxon>Acidobacteriota</taxon>
        <taxon>Terriglobia</taxon>
        <taxon>Terriglobales</taxon>
        <taxon>Acidobacteriaceae</taxon>
        <taxon>Tunturiibacter</taxon>
    </lineage>
</organism>
<sequence length="32" mass="3616">MEQILKKIRDGAKIELMKTSGTRETRSEVPLG</sequence>
<gene>
    <name evidence="1" type="ORF">HDF14_005192</name>
</gene>
<proteinExistence type="predicted"/>
<dbReference type="EMBL" id="JACHEB010000015">
    <property type="protein sequence ID" value="MBB5331545.1"/>
    <property type="molecule type" value="Genomic_DNA"/>
</dbReference>
<dbReference type="Proteomes" id="UP000535182">
    <property type="component" value="Unassembled WGS sequence"/>
</dbReference>
<keyword evidence="2" id="KW-1185">Reference proteome</keyword>
<accession>A0A9X0QJT3</accession>
<dbReference type="AlphaFoldDB" id="A0A9X0QJT3"/>
<name>A0A9X0QJT3_9BACT</name>